<comment type="similarity">
    <text evidence="6">Belongs to the peroxiredoxin family. AhpE subfamily.</text>
</comment>
<evidence type="ECO:0000256" key="9">
    <source>
        <dbReference type="ARBA" id="ARBA00068979"/>
    </source>
</evidence>
<gene>
    <name evidence="14" type="ORF">HEB94_006377</name>
</gene>
<evidence type="ECO:0000256" key="5">
    <source>
        <dbReference type="ARBA" id="ARBA00056930"/>
    </source>
</evidence>
<evidence type="ECO:0000259" key="13">
    <source>
        <dbReference type="PROSITE" id="PS51352"/>
    </source>
</evidence>
<dbReference type="RefSeq" id="WP_337918058.1">
    <property type="nucleotide sequence ID" value="NZ_BAABJL010000201.1"/>
</dbReference>
<evidence type="ECO:0000313" key="14">
    <source>
        <dbReference type="EMBL" id="MBE1609529.1"/>
    </source>
</evidence>
<dbReference type="SUPFAM" id="SSF52833">
    <property type="entry name" value="Thioredoxin-like"/>
    <property type="match status" value="1"/>
</dbReference>
<dbReference type="InterPro" id="IPR036249">
    <property type="entry name" value="Thioredoxin-like_sf"/>
</dbReference>
<evidence type="ECO:0000256" key="7">
    <source>
        <dbReference type="ARBA" id="ARBA00065226"/>
    </source>
</evidence>
<feature type="domain" description="Thioredoxin" evidence="13">
    <location>
        <begin position="31"/>
        <end position="182"/>
    </location>
</feature>
<dbReference type="AlphaFoldDB" id="A0A927RC55"/>
<dbReference type="PANTHER" id="PTHR10681">
    <property type="entry name" value="THIOREDOXIN PEROXIDASE"/>
    <property type="match status" value="1"/>
</dbReference>
<dbReference type="EC" id="1.11.1.29" evidence="8"/>
<keyword evidence="2" id="KW-0560">Oxidoreductase</keyword>
<protein>
    <recommendedName>
        <fullName evidence="9">Alkyl hydroperoxide reductase E</fullName>
        <ecNumber evidence="8">1.11.1.29</ecNumber>
    </recommendedName>
    <alternativeName>
        <fullName evidence="10">Mycoredoxin-dependent peroxiredoxin</fullName>
    </alternativeName>
    <alternativeName>
        <fullName evidence="11">Peroxiredoxin AhpE</fullName>
    </alternativeName>
    <alternativeName>
        <fullName evidence="3">Thioredoxin peroxidase</fullName>
    </alternativeName>
</protein>
<dbReference type="Gene3D" id="3.40.30.10">
    <property type="entry name" value="Glutaredoxin"/>
    <property type="match status" value="1"/>
</dbReference>
<feature type="active site" description="Cysteine sulfenic acid (-SOH) intermediate; for peroxidase activity" evidence="12">
    <location>
        <position position="74"/>
    </location>
</feature>
<dbReference type="EMBL" id="JADBEM010000001">
    <property type="protein sequence ID" value="MBE1609529.1"/>
    <property type="molecule type" value="Genomic_DNA"/>
</dbReference>
<dbReference type="GO" id="GO:0008379">
    <property type="term" value="F:thioredoxin peroxidase activity"/>
    <property type="evidence" value="ECO:0007669"/>
    <property type="project" value="TreeGrafter"/>
</dbReference>
<comment type="catalytic activity">
    <reaction evidence="4">
        <text>[mycoredoxin]-L-dithiol + a hydroperoxide = [mycoredoxin]-L-disulfide + an alcohol + H2O</text>
        <dbReference type="Rhea" id="RHEA:62640"/>
        <dbReference type="Rhea" id="RHEA-COMP:16137"/>
        <dbReference type="Rhea" id="RHEA-COMP:16138"/>
        <dbReference type="ChEBI" id="CHEBI:15377"/>
        <dbReference type="ChEBI" id="CHEBI:29950"/>
        <dbReference type="ChEBI" id="CHEBI:30879"/>
        <dbReference type="ChEBI" id="CHEBI:35924"/>
        <dbReference type="ChEBI" id="CHEBI:50058"/>
        <dbReference type="EC" id="1.11.1.29"/>
    </reaction>
</comment>
<evidence type="ECO:0000256" key="2">
    <source>
        <dbReference type="ARBA" id="ARBA00023002"/>
    </source>
</evidence>
<dbReference type="PANTHER" id="PTHR10681:SF128">
    <property type="entry name" value="THIOREDOXIN-DEPENDENT PEROXIDE REDUCTASE, MITOCHONDRIAL"/>
    <property type="match status" value="1"/>
</dbReference>
<dbReference type="InterPro" id="IPR024706">
    <property type="entry name" value="Peroxiredoxin_AhpC-typ"/>
</dbReference>
<dbReference type="InterPro" id="IPR000866">
    <property type="entry name" value="AhpC/TSA"/>
</dbReference>
<comment type="function">
    <text evidence="5">Thiol-specific peroxidase that catalyzes the reduction of hydrogen peroxide and organic hydroperoxides to water and alcohols, respectively. Plays a role in cell protection against oxidative stress by detoxifying peroxides. May represent an important antioxidant defense against cytotoxic peroxides, especially peroxynitrite, which can be formed by activated macrophages during infection.</text>
</comment>
<evidence type="ECO:0000256" key="1">
    <source>
        <dbReference type="ARBA" id="ARBA00009796"/>
    </source>
</evidence>
<organism evidence="14 15">
    <name type="scientific">Actinopolymorpha pittospori</name>
    <dbReference type="NCBI Taxonomy" id="648752"/>
    <lineage>
        <taxon>Bacteria</taxon>
        <taxon>Bacillati</taxon>
        <taxon>Actinomycetota</taxon>
        <taxon>Actinomycetes</taxon>
        <taxon>Propionibacteriales</taxon>
        <taxon>Actinopolymorphaceae</taxon>
        <taxon>Actinopolymorpha</taxon>
    </lineage>
</organism>
<dbReference type="GO" id="GO:0033554">
    <property type="term" value="P:cellular response to stress"/>
    <property type="evidence" value="ECO:0007669"/>
    <property type="project" value="TreeGrafter"/>
</dbReference>
<comment type="similarity">
    <text evidence="1">Belongs to the peroxiredoxin family. AhpC/Prx1 subfamily.</text>
</comment>
<evidence type="ECO:0000256" key="8">
    <source>
        <dbReference type="ARBA" id="ARBA00067009"/>
    </source>
</evidence>
<dbReference type="GO" id="GO:0005829">
    <property type="term" value="C:cytosol"/>
    <property type="evidence" value="ECO:0007669"/>
    <property type="project" value="TreeGrafter"/>
</dbReference>
<evidence type="ECO:0000256" key="10">
    <source>
        <dbReference type="ARBA" id="ARBA00082991"/>
    </source>
</evidence>
<evidence type="ECO:0000313" key="15">
    <source>
        <dbReference type="Proteomes" id="UP000638648"/>
    </source>
</evidence>
<accession>A0A927RC55</accession>
<dbReference type="Proteomes" id="UP000638648">
    <property type="component" value="Unassembled WGS sequence"/>
</dbReference>
<evidence type="ECO:0000256" key="4">
    <source>
        <dbReference type="ARBA" id="ARBA00052774"/>
    </source>
</evidence>
<dbReference type="GO" id="GO:0045454">
    <property type="term" value="P:cell redox homeostasis"/>
    <property type="evidence" value="ECO:0007669"/>
    <property type="project" value="TreeGrafter"/>
</dbReference>
<dbReference type="InterPro" id="IPR050217">
    <property type="entry name" value="Peroxiredoxin"/>
</dbReference>
<dbReference type="PIRSF" id="PIRSF000239">
    <property type="entry name" value="AHPC"/>
    <property type="match status" value="1"/>
</dbReference>
<dbReference type="GO" id="GO:0006979">
    <property type="term" value="P:response to oxidative stress"/>
    <property type="evidence" value="ECO:0007669"/>
    <property type="project" value="TreeGrafter"/>
</dbReference>
<evidence type="ECO:0000256" key="3">
    <source>
        <dbReference type="ARBA" id="ARBA00032824"/>
    </source>
</evidence>
<evidence type="ECO:0000256" key="6">
    <source>
        <dbReference type="ARBA" id="ARBA00060973"/>
    </source>
</evidence>
<dbReference type="Pfam" id="PF00578">
    <property type="entry name" value="AhpC-TSA"/>
    <property type="match status" value="1"/>
</dbReference>
<dbReference type="InterPro" id="IPR013766">
    <property type="entry name" value="Thioredoxin_domain"/>
</dbReference>
<dbReference type="CDD" id="cd03018">
    <property type="entry name" value="PRX_AhpE_like"/>
    <property type="match status" value="1"/>
</dbReference>
<evidence type="ECO:0000256" key="12">
    <source>
        <dbReference type="PIRSR" id="PIRSR000239-1"/>
    </source>
</evidence>
<dbReference type="FunFam" id="3.40.30.10:FF:000118">
    <property type="entry name" value="Peroxiredoxin AhpE"/>
    <property type="match status" value="1"/>
</dbReference>
<sequence>MPAEGAAGNRFTRVSAESEEVCAVPVETGSVEVGAAAPDFTLADQHGARWRLGQHLPTQTVVVVFYPFAFTGVCTGELRAIQEALPRFQAEEATVVAVSCDSMFSLRVFAEREGLTFPLLSDFWPHGAVARDYGVLDEERGCALRGTFVVDRGGVVRWKVVNAIPDARELDDCLKAVEQLSA</sequence>
<dbReference type="GO" id="GO:0042744">
    <property type="term" value="P:hydrogen peroxide catabolic process"/>
    <property type="evidence" value="ECO:0007669"/>
    <property type="project" value="TreeGrafter"/>
</dbReference>
<proteinExistence type="inferred from homology"/>
<comment type="subunit">
    <text evidence="7">Homodimer. Forms both dimers and octamers; a tightly-associated dimer and a ring-like octamer.</text>
</comment>
<keyword evidence="15" id="KW-1185">Reference proteome</keyword>
<name>A0A927RC55_9ACTN</name>
<comment type="caution">
    <text evidence="14">The sequence shown here is derived from an EMBL/GenBank/DDBJ whole genome shotgun (WGS) entry which is preliminary data.</text>
</comment>
<evidence type="ECO:0000256" key="11">
    <source>
        <dbReference type="ARBA" id="ARBA00083736"/>
    </source>
</evidence>
<dbReference type="PROSITE" id="PS51352">
    <property type="entry name" value="THIOREDOXIN_2"/>
    <property type="match status" value="1"/>
</dbReference>
<reference evidence="14" key="1">
    <citation type="submission" date="2020-10" db="EMBL/GenBank/DDBJ databases">
        <title>Sequencing the genomes of 1000 actinobacteria strains.</title>
        <authorList>
            <person name="Klenk H.-P."/>
        </authorList>
    </citation>
    <scope>NUCLEOTIDE SEQUENCE</scope>
    <source>
        <strain evidence="14">DSM 45354</strain>
    </source>
</reference>